<dbReference type="InterPro" id="IPR037294">
    <property type="entry name" value="ABC_BtuC-like"/>
</dbReference>
<feature type="transmembrane region" description="Helical" evidence="8">
    <location>
        <begin position="172"/>
        <end position="190"/>
    </location>
</feature>
<sequence length="312" mass="33876">MKQRDLWLLGLLLVFSIMLIYDLNDVQHNSLLFNYRLSRILSVISTGIIIGLTGVYLQSSLRNPLVDHYILGIGSGSLVFTYLSILIAGGFTLATPLSSMLGGLLALFLTIILAEKLSGTATSYVLAGIGVNSFFSGISTLLSYLTIRVYPYAQLLLVGSFIVATNDKLYMLSIPLVISASMMLILAKPLNTLEVSDEFSVITGFNPRVIRLISIIVAGLTSSIVTSLYGLIGFIGLASPHIARYLSGRSDNRVVAPLAAFTSSIILYVTDFTSRRLFAVIWSEIPAGAIASLIGAPFFIYLLLSRRRIYGD</sequence>
<evidence type="ECO:0000256" key="3">
    <source>
        <dbReference type="ARBA" id="ARBA00022448"/>
    </source>
</evidence>
<name>B8D6P2_DESA1</name>
<evidence type="ECO:0000256" key="6">
    <source>
        <dbReference type="ARBA" id="ARBA00022989"/>
    </source>
</evidence>
<keyword evidence="3" id="KW-0813">Transport</keyword>
<comment type="similarity">
    <text evidence="2">Belongs to the binding-protein-dependent transport system permease family. FecCD subfamily.</text>
</comment>
<protein>
    <submittedName>
        <fullName evidence="9">Iron compound ABC transporter, permease protein</fullName>
    </submittedName>
</protein>
<dbReference type="STRING" id="490899.DKAM_1447"/>
<dbReference type="CDD" id="cd06550">
    <property type="entry name" value="TM_ABC_iron-siderophores_like"/>
    <property type="match status" value="1"/>
</dbReference>
<accession>B8D6P2</accession>
<keyword evidence="6 8" id="KW-1133">Transmembrane helix</keyword>
<dbReference type="EMBL" id="CP001140">
    <property type="protein sequence ID" value="ACL11773.1"/>
    <property type="molecule type" value="Genomic_DNA"/>
</dbReference>
<evidence type="ECO:0000256" key="7">
    <source>
        <dbReference type="ARBA" id="ARBA00023136"/>
    </source>
</evidence>
<organism evidence="9 10">
    <name type="scientific">Desulfurococcus amylolyticus (strain DSM 18924 / JCM 16383 / VKM B-2413 / 1221n)</name>
    <name type="common">Desulfurococcus kamchatkensis</name>
    <dbReference type="NCBI Taxonomy" id="490899"/>
    <lineage>
        <taxon>Archaea</taxon>
        <taxon>Thermoproteota</taxon>
        <taxon>Thermoprotei</taxon>
        <taxon>Desulfurococcales</taxon>
        <taxon>Desulfurococcaceae</taxon>
        <taxon>Desulfurococcus</taxon>
    </lineage>
</organism>
<feature type="transmembrane region" description="Helical" evidence="8">
    <location>
        <begin position="121"/>
        <end position="143"/>
    </location>
</feature>
<evidence type="ECO:0000256" key="4">
    <source>
        <dbReference type="ARBA" id="ARBA00022475"/>
    </source>
</evidence>
<feature type="transmembrane region" description="Helical" evidence="8">
    <location>
        <begin position="285"/>
        <end position="304"/>
    </location>
</feature>
<feature type="transmembrane region" description="Helical" evidence="8">
    <location>
        <begin position="69"/>
        <end position="91"/>
    </location>
</feature>
<comment type="subcellular location">
    <subcellularLocation>
        <location evidence="1">Cell membrane</location>
        <topology evidence="1">Multi-pass membrane protein</topology>
    </subcellularLocation>
</comment>
<gene>
    <name evidence="9" type="ordered locus">DKAM_1447</name>
</gene>
<evidence type="ECO:0000256" key="2">
    <source>
        <dbReference type="ARBA" id="ARBA00007935"/>
    </source>
</evidence>
<dbReference type="PANTHER" id="PTHR30472:SF25">
    <property type="entry name" value="ABC TRANSPORTER PERMEASE PROTEIN MJ0876-RELATED"/>
    <property type="match status" value="1"/>
</dbReference>
<keyword evidence="5 8" id="KW-0812">Transmembrane</keyword>
<dbReference type="AlphaFoldDB" id="B8D6P2"/>
<reference evidence="9 10" key="1">
    <citation type="journal article" date="2009" name="J. Bacteriol.">
        <title>Complete genome sequence of the anaerobic, protein-degrading hyperthermophilic crenarchaeon Desulfurococcus kamchatkensis.</title>
        <authorList>
            <person name="Ravin N.V."/>
            <person name="Mardanov A.V."/>
            <person name="Beletsky A.V."/>
            <person name="Kublanov I.V."/>
            <person name="Kolganova T.V."/>
            <person name="Lebedinsky A.V."/>
            <person name="Chernyh N.A."/>
            <person name="Bonch-Osmolovskaya E.A."/>
            <person name="Skryabin K.G."/>
        </authorList>
    </citation>
    <scope>NUCLEOTIDE SEQUENCE [LARGE SCALE GENOMIC DNA]</scope>
    <source>
        <strain evidence="10">DSM 18924 / JCM 16383 / VKM B-2413 / 1221n</strain>
    </source>
</reference>
<proteinExistence type="inferred from homology"/>
<dbReference type="Pfam" id="PF01032">
    <property type="entry name" value="FecCD"/>
    <property type="match status" value="1"/>
</dbReference>
<dbReference type="RefSeq" id="WP_012609114.1">
    <property type="nucleotide sequence ID" value="NC_011766.1"/>
</dbReference>
<evidence type="ECO:0000256" key="5">
    <source>
        <dbReference type="ARBA" id="ARBA00022692"/>
    </source>
</evidence>
<dbReference type="KEGG" id="dka:DKAM_1447"/>
<dbReference type="GO" id="GO:0005886">
    <property type="term" value="C:plasma membrane"/>
    <property type="evidence" value="ECO:0007669"/>
    <property type="project" value="UniProtKB-SubCell"/>
</dbReference>
<keyword evidence="4" id="KW-1003">Cell membrane</keyword>
<evidence type="ECO:0000313" key="10">
    <source>
        <dbReference type="Proteomes" id="UP000006903"/>
    </source>
</evidence>
<feature type="transmembrane region" description="Helical" evidence="8">
    <location>
        <begin position="210"/>
        <end position="234"/>
    </location>
</feature>
<feature type="transmembrane region" description="Helical" evidence="8">
    <location>
        <begin position="7"/>
        <end position="24"/>
    </location>
</feature>
<dbReference type="Proteomes" id="UP000006903">
    <property type="component" value="Chromosome"/>
</dbReference>
<evidence type="ECO:0000256" key="1">
    <source>
        <dbReference type="ARBA" id="ARBA00004651"/>
    </source>
</evidence>
<dbReference type="PANTHER" id="PTHR30472">
    <property type="entry name" value="FERRIC ENTEROBACTIN TRANSPORT SYSTEM PERMEASE PROTEIN"/>
    <property type="match status" value="1"/>
</dbReference>
<dbReference type="eggNOG" id="arCOG01007">
    <property type="taxonomic scope" value="Archaea"/>
</dbReference>
<dbReference type="HOGENOM" id="CLU_013016_0_1_2"/>
<dbReference type="GO" id="GO:0022857">
    <property type="term" value="F:transmembrane transporter activity"/>
    <property type="evidence" value="ECO:0007669"/>
    <property type="project" value="InterPro"/>
</dbReference>
<dbReference type="Gene3D" id="1.10.3470.10">
    <property type="entry name" value="ABC transporter involved in vitamin B12 uptake, BtuC"/>
    <property type="match status" value="1"/>
</dbReference>
<evidence type="ECO:0000313" key="9">
    <source>
        <dbReference type="EMBL" id="ACL11773.1"/>
    </source>
</evidence>
<dbReference type="InterPro" id="IPR000522">
    <property type="entry name" value="ABC_transptr_permease_BtuC"/>
</dbReference>
<feature type="transmembrane region" description="Helical" evidence="8">
    <location>
        <begin position="97"/>
        <end position="114"/>
    </location>
</feature>
<evidence type="ECO:0000256" key="8">
    <source>
        <dbReference type="SAM" id="Phobius"/>
    </source>
</evidence>
<keyword evidence="7 8" id="KW-0472">Membrane</keyword>
<dbReference type="GeneID" id="7171476"/>
<dbReference type="SUPFAM" id="SSF81345">
    <property type="entry name" value="ABC transporter involved in vitamin B12 uptake, BtuC"/>
    <property type="match status" value="1"/>
</dbReference>
<feature type="transmembrane region" description="Helical" evidence="8">
    <location>
        <begin position="36"/>
        <end position="57"/>
    </location>
</feature>